<feature type="region of interest" description="Disordered" evidence="8">
    <location>
        <begin position="917"/>
        <end position="946"/>
    </location>
</feature>
<evidence type="ECO:0000256" key="7">
    <source>
        <dbReference type="ARBA" id="ARBA00023237"/>
    </source>
</evidence>
<dbReference type="SUPFAM" id="SSF51126">
    <property type="entry name" value="Pectin lyase-like"/>
    <property type="match status" value="3"/>
</dbReference>
<dbReference type="Gene3D" id="2.160.20.10">
    <property type="entry name" value="Single-stranded right-handed beta-helix, Pectin lyase-like"/>
    <property type="match status" value="1"/>
</dbReference>
<dbReference type="Proteomes" id="UP000664859">
    <property type="component" value="Unassembled WGS sequence"/>
</dbReference>
<feature type="chain" id="PRO_5032519799" evidence="9">
    <location>
        <begin position="24"/>
        <end position="1167"/>
    </location>
</feature>
<evidence type="ECO:0000256" key="3">
    <source>
        <dbReference type="ARBA" id="ARBA00004613"/>
    </source>
</evidence>
<evidence type="ECO:0000256" key="2">
    <source>
        <dbReference type="ARBA" id="ARBA00004442"/>
    </source>
</evidence>
<organism evidence="10 11">
    <name type="scientific">Tribonema minus</name>
    <dbReference type="NCBI Taxonomy" id="303371"/>
    <lineage>
        <taxon>Eukaryota</taxon>
        <taxon>Sar</taxon>
        <taxon>Stramenopiles</taxon>
        <taxon>Ochrophyta</taxon>
        <taxon>PX clade</taxon>
        <taxon>Xanthophyceae</taxon>
        <taxon>Tribonematales</taxon>
        <taxon>Tribonemataceae</taxon>
        <taxon>Tribonema</taxon>
    </lineage>
</organism>
<feature type="region of interest" description="Disordered" evidence="8">
    <location>
        <begin position="1043"/>
        <end position="1082"/>
    </location>
</feature>
<evidence type="ECO:0000256" key="5">
    <source>
        <dbReference type="ARBA" id="ARBA00022729"/>
    </source>
</evidence>
<evidence type="ECO:0000313" key="11">
    <source>
        <dbReference type="Proteomes" id="UP000664859"/>
    </source>
</evidence>
<evidence type="ECO:0000256" key="9">
    <source>
        <dbReference type="SAM" id="SignalP"/>
    </source>
</evidence>
<dbReference type="AlphaFoldDB" id="A0A835ZEL9"/>
<keyword evidence="6" id="KW-0472">Membrane</keyword>
<comment type="subcellular location">
    <subcellularLocation>
        <location evidence="1">Cell envelope</location>
    </subcellularLocation>
    <subcellularLocation>
        <location evidence="2">Cell outer membrane</location>
    </subcellularLocation>
    <subcellularLocation>
        <location evidence="3">Secreted</location>
    </subcellularLocation>
</comment>
<evidence type="ECO:0000256" key="4">
    <source>
        <dbReference type="ARBA" id="ARBA00022525"/>
    </source>
</evidence>
<protein>
    <submittedName>
        <fullName evidence="10">Uncharacterized protein</fullName>
    </submittedName>
</protein>
<dbReference type="GO" id="GO:0005576">
    <property type="term" value="C:extracellular region"/>
    <property type="evidence" value="ECO:0007669"/>
    <property type="project" value="UniProtKB-SubCell"/>
</dbReference>
<evidence type="ECO:0000313" key="10">
    <source>
        <dbReference type="EMBL" id="KAG5191536.1"/>
    </source>
</evidence>
<dbReference type="PANTHER" id="PTHR11319:SF35">
    <property type="entry name" value="OUTER MEMBRANE PROTEIN PMPC-RELATED"/>
    <property type="match status" value="1"/>
</dbReference>
<dbReference type="InterPro" id="IPR003368">
    <property type="entry name" value="POMP_repeat"/>
</dbReference>
<sequence>MLWRRTACTCVGIAAAVAARASAALHCDAWAWAKGSGLQSLFFSVASAQDLDLLHEGLACTQRLSFNVTWTGHIAVAAPLTVKRGTTLTISGRRNSSRDGTAVIDGQSSTSLVQVTGGALHLDGLQLTGGTAQDGGAISAQGPAVVSLTDCELIGNRATSFGGALWLGDGVTRATLRGCALRDNAAGSGGAVYAQSQLSVAASVFTNNTAMGYRSIASAAVVAFGGAIVAKPGALQASNTTFENNTAAIAFPTGGEPWSPGDAPAVFLFTGGGAVFIWDVAAPAALHNCTFSRNAVRVAAPPPAAALRSVIGAPAQQFGGGALWSSASLLELHGCSFEANVVDNSAAVAHAAVGTSYGGAVYVEDGAVAVAACDFTRNGAAAPAAGVARGGAVYARNSTANISGSTFSGNVAANPALFSKRARNGPIDAAFINTEAVTAGGGVYFVGAALALDGSTFRGNRAHSGGGLCMSADAEMSGAAAAAPSVSLSIRACRFTDNWASVFGGAAQLAFDVPPPRALPRTALRVARSDFERNAANTGGALQVSAPIGSNTAIELSDVAFTRNDASFSGALDVTAYRHRYDATGAPLKYAAGAREPGCDVRLSRCRFLSNAAASGGALTLTAAAAADALTANGCDFSGNAADARRGIAAFGGAMLLTGAAALRTCTFDGNAAGDGGGAVAQYYTSFQSLDAQGCAFVNNTSGAYGGAIYAYSPVTVLNSTFRGNAARLGGGAIWGDLSAHNVTLARVAFDGNAARQQDGGALLWSTAETLQGEVRVTHHTLLTDCAFARNAAARDGGAVRARSVIAERTRYDGNAALAGGAVWSSSVSLDGCEFDGNTANSGGAVLAERALQSIDVHRRALKRCTHPVSISPWFQAATFNSEVRSHAPVPQAWTARCPERRWRTFRCWKATGAPRPTPRSCGRASATRHVGGATRAPTFPTTAHKDTRAPVSSDMFACCYVLQYLQCESMPSAHVRAAVHRGSVDVVLDRGRRGGATRAPTFPTTAHKDTRDLVSSEIGPCEQRHSCLRLRCVTLEQCGVGTAQSAPPATTRASWRRAVSAPTTGRAASSWQRSSSRSSSERCCGRASRAAAGRAGGARAARRRGARLASCASPSSCTRRVLQLEVVVAGGAQRTTAAAAECALRLVVMRMYMYVDRCSADFSWFP</sequence>
<evidence type="ECO:0000256" key="1">
    <source>
        <dbReference type="ARBA" id="ARBA00004196"/>
    </source>
</evidence>
<gene>
    <name evidence="10" type="ORF">JKP88DRAFT_251523</name>
</gene>
<proteinExistence type="predicted"/>
<keyword evidence="4" id="KW-0964">Secreted</keyword>
<accession>A0A835ZEL9</accession>
<keyword evidence="7" id="KW-0998">Cell outer membrane</keyword>
<feature type="compositionally biased region" description="Polar residues" evidence="8">
    <location>
        <begin position="1043"/>
        <end position="1054"/>
    </location>
</feature>
<dbReference type="EMBL" id="JAFCMP010000019">
    <property type="protein sequence ID" value="KAG5191536.1"/>
    <property type="molecule type" value="Genomic_DNA"/>
</dbReference>
<name>A0A835ZEL9_9STRA</name>
<dbReference type="Pfam" id="PF02415">
    <property type="entry name" value="Chlam_PMP"/>
    <property type="match status" value="1"/>
</dbReference>
<keyword evidence="5 9" id="KW-0732">Signal</keyword>
<dbReference type="InterPro" id="IPR012334">
    <property type="entry name" value="Pectin_lyas_fold"/>
</dbReference>
<feature type="compositionally biased region" description="Low complexity" evidence="8">
    <location>
        <begin position="1066"/>
        <end position="1079"/>
    </location>
</feature>
<dbReference type="InterPro" id="IPR011050">
    <property type="entry name" value="Pectin_lyase_fold/virulence"/>
</dbReference>
<evidence type="ECO:0000256" key="8">
    <source>
        <dbReference type="SAM" id="MobiDB-lite"/>
    </source>
</evidence>
<comment type="caution">
    <text evidence="10">The sequence shown here is derived from an EMBL/GenBank/DDBJ whole genome shotgun (WGS) entry which is preliminary data.</text>
</comment>
<keyword evidence="11" id="KW-1185">Reference proteome</keyword>
<evidence type="ECO:0000256" key="6">
    <source>
        <dbReference type="ARBA" id="ARBA00023136"/>
    </source>
</evidence>
<feature type="signal peptide" evidence="9">
    <location>
        <begin position="1"/>
        <end position="23"/>
    </location>
</feature>
<dbReference type="PANTHER" id="PTHR11319">
    <property type="entry name" value="G PROTEIN-COUPLED RECEPTOR-RELATED"/>
    <property type="match status" value="1"/>
</dbReference>
<reference evidence="10" key="1">
    <citation type="submission" date="2021-02" db="EMBL/GenBank/DDBJ databases">
        <title>First Annotated Genome of the Yellow-green Alga Tribonema minus.</title>
        <authorList>
            <person name="Mahan K.M."/>
        </authorList>
    </citation>
    <scope>NUCLEOTIDE SEQUENCE</scope>
    <source>
        <strain evidence="10">UTEX B ZZ1240</strain>
    </source>
</reference>